<feature type="transmembrane region" description="Helical" evidence="6">
    <location>
        <begin position="411"/>
        <end position="435"/>
    </location>
</feature>
<dbReference type="PANTHER" id="PTHR22913">
    <property type="entry name" value="HYALURONAN SYNTHASE"/>
    <property type="match status" value="1"/>
</dbReference>
<dbReference type="InterPro" id="IPR006626">
    <property type="entry name" value="PbH1"/>
</dbReference>
<dbReference type="PROSITE" id="PS51782">
    <property type="entry name" value="LYSM"/>
    <property type="match status" value="1"/>
</dbReference>
<keyword evidence="5 6" id="KW-0472">Membrane</keyword>
<dbReference type="InterPro" id="IPR039448">
    <property type="entry name" value="Beta_helix"/>
</dbReference>
<dbReference type="GO" id="GO:0005886">
    <property type="term" value="C:plasma membrane"/>
    <property type="evidence" value="ECO:0007669"/>
    <property type="project" value="UniProtKB-SubCell"/>
</dbReference>
<dbReference type="GO" id="GO:0050501">
    <property type="term" value="F:hyaluronan synthase activity"/>
    <property type="evidence" value="ECO:0007669"/>
    <property type="project" value="TreeGrafter"/>
</dbReference>
<evidence type="ECO:0000259" key="7">
    <source>
        <dbReference type="PROSITE" id="PS51782"/>
    </source>
</evidence>
<keyword evidence="4" id="KW-0808">Transferase</keyword>
<evidence type="ECO:0000256" key="6">
    <source>
        <dbReference type="SAM" id="Phobius"/>
    </source>
</evidence>
<evidence type="ECO:0000313" key="9">
    <source>
        <dbReference type="Proteomes" id="UP000178558"/>
    </source>
</evidence>
<dbReference type="AlphaFoldDB" id="A0A1F7J5P5"/>
<dbReference type="InterPro" id="IPR036779">
    <property type="entry name" value="LysM_dom_sf"/>
</dbReference>
<evidence type="ECO:0000256" key="4">
    <source>
        <dbReference type="ARBA" id="ARBA00022679"/>
    </source>
</evidence>
<dbReference type="Pfam" id="PF01476">
    <property type="entry name" value="LysM"/>
    <property type="match status" value="1"/>
</dbReference>
<dbReference type="EMBL" id="MGAQ01000010">
    <property type="protein sequence ID" value="OGK50940.1"/>
    <property type="molecule type" value="Genomic_DNA"/>
</dbReference>
<evidence type="ECO:0000256" key="2">
    <source>
        <dbReference type="ARBA" id="ARBA00022475"/>
    </source>
</evidence>
<dbReference type="CDD" id="cd00118">
    <property type="entry name" value="LysM"/>
    <property type="match status" value="1"/>
</dbReference>
<dbReference type="NCBIfam" id="TIGR03804">
    <property type="entry name" value="para_beta_helix"/>
    <property type="match status" value="3"/>
</dbReference>
<feature type="transmembrane region" description="Helical" evidence="6">
    <location>
        <begin position="371"/>
        <end position="390"/>
    </location>
</feature>
<dbReference type="InterPro" id="IPR012334">
    <property type="entry name" value="Pectin_lyas_fold"/>
</dbReference>
<dbReference type="Gene3D" id="2.160.20.10">
    <property type="entry name" value="Single-stranded right-handed beta-helix, Pectin lyase-like"/>
    <property type="match status" value="1"/>
</dbReference>
<feature type="transmembrane region" description="Helical" evidence="6">
    <location>
        <begin position="321"/>
        <end position="351"/>
    </location>
</feature>
<keyword evidence="6" id="KW-0812">Transmembrane</keyword>
<evidence type="ECO:0000256" key="5">
    <source>
        <dbReference type="ARBA" id="ARBA00023136"/>
    </source>
</evidence>
<dbReference type="Pfam" id="PF13229">
    <property type="entry name" value="Beta_helix"/>
    <property type="match status" value="1"/>
</dbReference>
<dbReference type="Proteomes" id="UP000178558">
    <property type="component" value="Unassembled WGS sequence"/>
</dbReference>
<dbReference type="Gene3D" id="3.90.550.10">
    <property type="entry name" value="Spore Coat Polysaccharide Biosynthesis Protein SpsA, Chain A"/>
    <property type="match status" value="1"/>
</dbReference>
<reference evidence="8 9" key="1">
    <citation type="journal article" date="2016" name="Nat. Commun.">
        <title>Thousands of microbial genomes shed light on interconnected biogeochemical processes in an aquifer system.</title>
        <authorList>
            <person name="Anantharaman K."/>
            <person name="Brown C.T."/>
            <person name="Hug L.A."/>
            <person name="Sharon I."/>
            <person name="Castelle C.J."/>
            <person name="Probst A.J."/>
            <person name="Thomas B.C."/>
            <person name="Singh A."/>
            <person name="Wilkins M.J."/>
            <person name="Karaoz U."/>
            <person name="Brodie E.L."/>
            <person name="Williams K.H."/>
            <person name="Hubbard S.S."/>
            <person name="Banfield J.F."/>
        </authorList>
    </citation>
    <scope>NUCLEOTIDE SEQUENCE [LARGE SCALE GENOMIC DNA]</scope>
</reference>
<dbReference type="InterPro" id="IPR011050">
    <property type="entry name" value="Pectin_lyase_fold/virulence"/>
</dbReference>
<protein>
    <recommendedName>
        <fullName evidence="7">LysM domain-containing protein</fullName>
    </recommendedName>
</protein>
<dbReference type="GO" id="GO:0030213">
    <property type="term" value="P:hyaluronan biosynthetic process"/>
    <property type="evidence" value="ECO:0007669"/>
    <property type="project" value="TreeGrafter"/>
</dbReference>
<dbReference type="InterPro" id="IPR022441">
    <property type="entry name" value="Para_beta_helix_rpt-2"/>
</dbReference>
<dbReference type="SUPFAM" id="SSF54106">
    <property type="entry name" value="LysM domain"/>
    <property type="match status" value="1"/>
</dbReference>
<dbReference type="PANTHER" id="PTHR22913:SF12">
    <property type="entry name" value="MANNURONAN SYNTHASE"/>
    <property type="match status" value="1"/>
</dbReference>
<comment type="subcellular location">
    <subcellularLocation>
        <location evidence="1">Cell membrane</location>
    </subcellularLocation>
</comment>
<dbReference type="SUPFAM" id="SSF51126">
    <property type="entry name" value="Pectin lyase-like"/>
    <property type="match status" value="2"/>
</dbReference>
<dbReference type="Pfam" id="PF13641">
    <property type="entry name" value="Glyco_tranf_2_3"/>
    <property type="match status" value="1"/>
</dbReference>
<comment type="caution">
    <text evidence="8">The sequence shown here is derived from an EMBL/GenBank/DDBJ whole genome shotgun (WGS) entry which is preliminary data.</text>
</comment>
<keyword evidence="3" id="KW-0328">Glycosyltransferase</keyword>
<dbReference type="Gene3D" id="3.10.350.10">
    <property type="entry name" value="LysM domain"/>
    <property type="match status" value="1"/>
</dbReference>
<dbReference type="InterPro" id="IPR018392">
    <property type="entry name" value="LysM"/>
</dbReference>
<sequence length="966" mass="109699">MIETLQLYSSVALFYIAQYLDRYSLLLPLGAIGIWRWSVWVMKELVGSNYKPKKEQYDATVSLVVPVYNENPEVFKHALQTWKKNKPIEIIAVIDYTDRTCIKIFKEFQNEFENAVLIITKKPGKRPALVDGMGKAKGEVIALVDSDTIWDDKVIRYGLSPFHDPKVGGVATYQSVWKPKTLAQKIFDIQLDLRYMHDYPFLAVAGDALTCLSGRTAFYRKTAVLPELDGLLNETFRGVPVISGDDKCLTYLILKHGWKTIYQSNSHVYTPGMTSMGQYMKQRLRWTRNALRADSKAMADGWPRKHRGLFFFQVDKILQSFVIILSLMFFIVALILQQYLVASVIFIWWFLSRALKLYSHFMQKPKNLLILPAYVLYSFITGALKIYALLTLNTQGWITRWDKSRLHKSRFVGRAFASFVTVFIMIGLGAAVYFYKQYTYFIPYAKKEIFLSQVLPKYDNSIIAQNPVLGTSTGGMKNLFVKNYKVEKTESLSSIASKFGIDQRQLYAANTAKLPDTSTAPIGLTLSIPSKEMTLDPVKNSDYSTSPGALNLRVERDEKTNTIIIFGRGKLITFSELSKKVGDQYLKQIKPGVWRLSANLYLHNGPTLVLDKRELSWLQLESNEKNFVSIRTQNGDLRMQDVKITSWNSAKNDYDKNLLDGRSFIMVKDNSRMDIYNSELAYLGYPTNPSLAVSPYGVSWKLSGQKLKSVMLSGEVIGSKFHHNYFGAYTYGATGMLWKNNEFYANTRYGLDPHDDSNGFLITENYSHNNGTHGIILSKRCMYNVIENNISINNGLHGIMLHEKSDYNVVTNNKVGGNVSGIAIWRSSNNKVNSNTVTDNKHGVRANDKSSNNFFEKNTVSGSKSYGFYLYDRAENNVARANMVKNNQVGLYIKSDSNKIVDNRIIDNNIAIYFLESASKNIVSNNTIEDSSVYAVYTKIQSGLTNVLGANTFERNRRDTDGQKLN</sequence>
<evidence type="ECO:0000256" key="1">
    <source>
        <dbReference type="ARBA" id="ARBA00004236"/>
    </source>
</evidence>
<keyword evidence="2" id="KW-1003">Cell membrane</keyword>
<evidence type="ECO:0000313" key="8">
    <source>
        <dbReference type="EMBL" id="OGK50940.1"/>
    </source>
</evidence>
<proteinExistence type="predicted"/>
<dbReference type="SMART" id="SM00710">
    <property type="entry name" value="PbH1"/>
    <property type="match status" value="7"/>
</dbReference>
<evidence type="ECO:0000256" key="3">
    <source>
        <dbReference type="ARBA" id="ARBA00022676"/>
    </source>
</evidence>
<keyword evidence="6" id="KW-1133">Transmembrane helix</keyword>
<feature type="domain" description="LysM" evidence="7">
    <location>
        <begin position="482"/>
        <end position="528"/>
    </location>
</feature>
<gene>
    <name evidence="8" type="ORF">A3B50_01550</name>
</gene>
<name>A0A1F7J5P5_9BACT</name>
<organism evidence="8 9">
    <name type="scientific">Candidatus Roizmanbacteria bacterium RIFCSPLOWO2_01_FULL_40_42</name>
    <dbReference type="NCBI Taxonomy" id="1802066"/>
    <lineage>
        <taxon>Bacteria</taxon>
        <taxon>Candidatus Roizmaniibacteriota</taxon>
    </lineage>
</organism>
<dbReference type="GO" id="GO:0085029">
    <property type="term" value="P:extracellular matrix assembly"/>
    <property type="evidence" value="ECO:0007669"/>
    <property type="project" value="TreeGrafter"/>
</dbReference>
<dbReference type="SUPFAM" id="SSF53448">
    <property type="entry name" value="Nucleotide-diphospho-sugar transferases"/>
    <property type="match status" value="1"/>
</dbReference>
<dbReference type="InterPro" id="IPR029044">
    <property type="entry name" value="Nucleotide-diphossugar_trans"/>
</dbReference>
<accession>A0A1F7J5P5</accession>
<dbReference type="SMART" id="SM00257">
    <property type="entry name" value="LysM"/>
    <property type="match status" value="1"/>
</dbReference>